<dbReference type="EMBL" id="QRZF01000001">
    <property type="protein sequence ID" value="RGV58136.1"/>
    <property type="molecule type" value="Genomic_DNA"/>
</dbReference>
<sequence>MKTLKYTLLVLAILGCSIFSSCSDDDEAIAPLNVTKVSTVTDRKEAIDKANLAQYIIVQGTGLNAVTSILVNDVPVDMLETYITSNEITFPIPRVIPENVNNLITLSTGSATVTTPLSVFVPDLRIDGMYNEFTPAGEMMKIVGDYFDLYEITTESGKLYFGDREMEIVRAVQDTLYFKLPADAAVGTKVKIVSPVAGEVMVPGKYKEKGNMLCDYDPFTGWGGGQYLSSGPTPVAISGQYCRFNIAKGDANDWDWNSVTGISQLAVEYFPEVLANQNNYLLKFEVNTLKPLTKRQIRFYFSQINYDWEPFASGLALNTNGEWQTVTLELSTMWKGSVPADGVLQIMGNSYAEDTDISFDNFRIVPKD</sequence>
<accession>A0A412YL23</accession>
<dbReference type="Gene3D" id="2.60.120.260">
    <property type="entry name" value="Galactose-binding domain-like"/>
    <property type="match status" value="1"/>
</dbReference>
<dbReference type="GO" id="GO:0030247">
    <property type="term" value="F:polysaccharide binding"/>
    <property type="evidence" value="ECO:0007669"/>
    <property type="project" value="InterPro"/>
</dbReference>
<dbReference type="PROSITE" id="PS51257">
    <property type="entry name" value="PROKAR_LIPOPROTEIN"/>
    <property type="match status" value="1"/>
</dbReference>
<name>A0A412YL23_9BACE</name>
<feature type="domain" description="Surface glycan-binding protein B xyloglucan binding" evidence="2">
    <location>
        <begin position="206"/>
        <end position="366"/>
    </location>
</feature>
<evidence type="ECO:0000259" key="2">
    <source>
        <dbReference type="Pfam" id="PF18329"/>
    </source>
</evidence>
<dbReference type="InterPro" id="IPR013783">
    <property type="entry name" value="Ig-like_fold"/>
</dbReference>
<dbReference type="Pfam" id="PF18329">
    <property type="entry name" value="SGBP_B_XBD"/>
    <property type="match status" value="1"/>
</dbReference>
<dbReference type="AlphaFoldDB" id="A0A412YL23"/>
<feature type="signal peptide" evidence="1">
    <location>
        <begin position="1"/>
        <end position="22"/>
    </location>
</feature>
<evidence type="ECO:0000313" key="4">
    <source>
        <dbReference type="Proteomes" id="UP000283850"/>
    </source>
</evidence>
<dbReference type="Gene3D" id="2.60.40.10">
    <property type="entry name" value="Immunoglobulins"/>
    <property type="match status" value="1"/>
</dbReference>
<proteinExistence type="predicted"/>
<keyword evidence="1" id="KW-0732">Signal</keyword>
<evidence type="ECO:0000256" key="1">
    <source>
        <dbReference type="SAM" id="SignalP"/>
    </source>
</evidence>
<comment type="caution">
    <text evidence="3">The sequence shown here is derived from an EMBL/GenBank/DDBJ whole genome shotgun (WGS) entry which is preliminary data.</text>
</comment>
<dbReference type="RefSeq" id="WP_022393960.1">
    <property type="nucleotide sequence ID" value="NZ_QRZF01000001.1"/>
</dbReference>
<feature type="chain" id="PRO_5019007250" description="Surface glycan-binding protein B xyloglucan binding domain-containing protein" evidence="1">
    <location>
        <begin position="23"/>
        <end position="368"/>
    </location>
</feature>
<evidence type="ECO:0000313" key="3">
    <source>
        <dbReference type="EMBL" id="RGV58136.1"/>
    </source>
</evidence>
<reference evidence="3 4" key="1">
    <citation type="submission" date="2018-08" db="EMBL/GenBank/DDBJ databases">
        <title>A genome reference for cultivated species of the human gut microbiota.</title>
        <authorList>
            <person name="Zou Y."/>
            <person name="Xue W."/>
            <person name="Luo G."/>
        </authorList>
    </citation>
    <scope>NUCLEOTIDE SEQUENCE [LARGE SCALE GENOMIC DNA]</scope>
    <source>
        <strain evidence="3 4">AF14-32</strain>
    </source>
</reference>
<organism evidence="3 4">
    <name type="scientific">Bacteroides intestinalis</name>
    <dbReference type="NCBI Taxonomy" id="329854"/>
    <lineage>
        <taxon>Bacteria</taxon>
        <taxon>Pseudomonadati</taxon>
        <taxon>Bacteroidota</taxon>
        <taxon>Bacteroidia</taxon>
        <taxon>Bacteroidales</taxon>
        <taxon>Bacteroidaceae</taxon>
        <taxon>Bacteroides</taxon>
    </lineage>
</organism>
<protein>
    <recommendedName>
        <fullName evidence="2">Surface glycan-binding protein B xyloglucan binding domain-containing protein</fullName>
    </recommendedName>
</protein>
<gene>
    <name evidence="3" type="ORF">DWW10_00370</name>
</gene>
<dbReference type="InterPro" id="IPR040475">
    <property type="entry name" value="SGBP_B_XBD"/>
</dbReference>
<dbReference type="Proteomes" id="UP000283850">
    <property type="component" value="Unassembled WGS sequence"/>
</dbReference>